<accession>A0A5J5EBP5</accession>
<evidence type="ECO:0000313" key="1">
    <source>
        <dbReference type="EMBL" id="KAA8892955.1"/>
    </source>
</evidence>
<name>A0A5J5EBP5_9PEZI</name>
<reference evidence="1 2" key="1">
    <citation type="submission" date="2019-09" db="EMBL/GenBank/DDBJ databases">
        <title>Draft genome of the ectomycorrhizal ascomycete Sphaerosporella brunnea.</title>
        <authorList>
            <consortium name="DOE Joint Genome Institute"/>
            <person name="Benucci G.M."/>
            <person name="Marozzi G."/>
            <person name="Antonielli L."/>
            <person name="Sanchez S."/>
            <person name="Marco P."/>
            <person name="Wang X."/>
            <person name="Falini L.B."/>
            <person name="Barry K."/>
            <person name="Haridas S."/>
            <person name="Lipzen A."/>
            <person name="Labutti K."/>
            <person name="Grigoriev I.V."/>
            <person name="Murat C."/>
            <person name="Martin F."/>
            <person name="Albertini E."/>
            <person name="Donnini D."/>
            <person name="Bonito G."/>
        </authorList>
    </citation>
    <scope>NUCLEOTIDE SEQUENCE [LARGE SCALE GENOMIC DNA]</scope>
    <source>
        <strain evidence="1 2">Sb_GMNB300</strain>
    </source>
</reference>
<dbReference type="AlphaFoldDB" id="A0A5J5EBP5"/>
<sequence length="220" mass="24412">MSVNKELHIFRTAMERNCEMGMQRPKFNLGGVGLSGHQQWSGIALGALRASSYIWISSLDEDTELRTKYTCQATLHSCRLVNWQLSKQRPKLRVPQSREKPVLQGVSDLARKHAKKLFGAQFTALNESQKEEVSLEIVRSSAKTNATFNEMARLFKVGRSIAIAAGSMLGVVAVLRSESPTRSAIEIAPSTAKPYLIGYLMHKLGLQWRLQPTGTALNSV</sequence>
<dbReference type="InParanoid" id="A0A5J5EBP5"/>
<proteinExistence type="predicted"/>
<comment type="caution">
    <text evidence="1">The sequence shown here is derived from an EMBL/GenBank/DDBJ whole genome shotgun (WGS) entry which is preliminary data.</text>
</comment>
<keyword evidence="2" id="KW-1185">Reference proteome</keyword>
<dbReference type="Proteomes" id="UP000326924">
    <property type="component" value="Unassembled WGS sequence"/>
</dbReference>
<gene>
    <name evidence="1" type="ORF">FN846DRAFT_914649</name>
</gene>
<organism evidence="1 2">
    <name type="scientific">Sphaerosporella brunnea</name>
    <dbReference type="NCBI Taxonomy" id="1250544"/>
    <lineage>
        <taxon>Eukaryota</taxon>
        <taxon>Fungi</taxon>
        <taxon>Dikarya</taxon>
        <taxon>Ascomycota</taxon>
        <taxon>Pezizomycotina</taxon>
        <taxon>Pezizomycetes</taxon>
        <taxon>Pezizales</taxon>
        <taxon>Pyronemataceae</taxon>
        <taxon>Sphaerosporella</taxon>
    </lineage>
</organism>
<evidence type="ECO:0000313" key="2">
    <source>
        <dbReference type="Proteomes" id="UP000326924"/>
    </source>
</evidence>
<protein>
    <submittedName>
        <fullName evidence="1">Uncharacterized protein</fullName>
    </submittedName>
</protein>
<dbReference type="EMBL" id="VXIS01000538">
    <property type="protein sequence ID" value="KAA8892955.1"/>
    <property type="molecule type" value="Genomic_DNA"/>
</dbReference>